<sequence length="165" mass="18623">MFKKSLVVALLLSTITGSYASDEKEFKEWLKQYKKEFKTFVDEHDKEFAQFLKANWVETEVEPEVKRDSKPKVTAPPKTKPEPIVEVEADPQPVVLLPPAKPVEPVPPPEIVKKPDPVPSEPELVHKPTEPKPLPKPLPKPKPKPVVKPAPEQFVYVKKAKAGQQ</sequence>
<dbReference type="EMBL" id="JAQOMS010000002">
    <property type="protein sequence ID" value="MDC2889126.1"/>
    <property type="molecule type" value="Genomic_DNA"/>
</dbReference>
<protein>
    <submittedName>
        <fullName evidence="3">Uncharacterized protein</fullName>
    </submittedName>
</protein>
<gene>
    <name evidence="3" type="ORF">PN838_10580</name>
</gene>
<comment type="caution">
    <text evidence="3">The sequence shown here is derived from an EMBL/GenBank/DDBJ whole genome shotgun (WGS) entry which is preliminary data.</text>
</comment>
<evidence type="ECO:0000313" key="3">
    <source>
        <dbReference type="EMBL" id="MDC2889126.1"/>
    </source>
</evidence>
<organism evidence="3 4">
    <name type="scientific">Psychrosphaera algicola</name>
    <dbReference type="NCBI Taxonomy" id="3023714"/>
    <lineage>
        <taxon>Bacteria</taxon>
        <taxon>Pseudomonadati</taxon>
        <taxon>Pseudomonadota</taxon>
        <taxon>Gammaproteobacteria</taxon>
        <taxon>Alteromonadales</taxon>
        <taxon>Pseudoalteromonadaceae</taxon>
        <taxon>Psychrosphaera</taxon>
    </lineage>
</organism>
<keyword evidence="4" id="KW-1185">Reference proteome</keyword>
<evidence type="ECO:0000256" key="1">
    <source>
        <dbReference type="SAM" id="MobiDB-lite"/>
    </source>
</evidence>
<proteinExistence type="predicted"/>
<feature type="chain" id="PRO_5045958825" evidence="2">
    <location>
        <begin position="21"/>
        <end position="165"/>
    </location>
</feature>
<reference evidence="3 4" key="1">
    <citation type="submission" date="2023-01" db="EMBL/GenBank/DDBJ databases">
        <title>Psychrosphaera sp. nov., isolated from marine algae.</title>
        <authorList>
            <person name="Bayburt H."/>
            <person name="Choi B.J."/>
            <person name="Kim J.M."/>
            <person name="Choi D.G."/>
            <person name="Jeon C.O."/>
        </authorList>
    </citation>
    <scope>NUCLEOTIDE SEQUENCE [LARGE SCALE GENOMIC DNA]</scope>
    <source>
        <strain evidence="3 4">G1-22</strain>
    </source>
</reference>
<feature type="region of interest" description="Disordered" evidence="1">
    <location>
        <begin position="62"/>
        <end position="151"/>
    </location>
</feature>
<keyword evidence="2" id="KW-0732">Signal</keyword>
<name>A0ABT5FC49_9GAMM</name>
<dbReference type="Proteomes" id="UP001528411">
    <property type="component" value="Unassembled WGS sequence"/>
</dbReference>
<feature type="compositionally biased region" description="Pro residues" evidence="1">
    <location>
        <begin position="99"/>
        <end position="110"/>
    </location>
</feature>
<accession>A0ABT5FC49</accession>
<evidence type="ECO:0000256" key="2">
    <source>
        <dbReference type="SAM" id="SignalP"/>
    </source>
</evidence>
<feature type="signal peptide" evidence="2">
    <location>
        <begin position="1"/>
        <end position="20"/>
    </location>
</feature>
<evidence type="ECO:0000313" key="4">
    <source>
        <dbReference type="Proteomes" id="UP001528411"/>
    </source>
</evidence>
<dbReference type="RefSeq" id="WP_272180628.1">
    <property type="nucleotide sequence ID" value="NZ_JAQOMS010000002.1"/>
</dbReference>